<dbReference type="GO" id="GO:0043565">
    <property type="term" value="F:sequence-specific DNA binding"/>
    <property type="evidence" value="ECO:0007669"/>
    <property type="project" value="TreeGrafter"/>
</dbReference>
<feature type="domain" description="PiggyBac transposable element-derived protein" evidence="1">
    <location>
        <begin position="1"/>
        <end position="73"/>
    </location>
</feature>
<accession>A0AAV8XC63</accession>
<dbReference type="Proteomes" id="UP001162162">
    <property type="component" value="Unassembled WGS sequence"/>
</dbReference>
<gene>
    <name evidence="2" type="ORF">NQ318_022614</name>
</gene>
<proteinExistence type="predicted"/>
<protein>
    <recommendedName>
        <fullName evidence="1">PiggyBac transposable element-derived protein domain-containing protein</fullName>
    </recommendedName>
</protein>
<evidence type="ECO:0000313" key="2">
    <source>
        <dbReference type="EMBL" id="KAJ8936526.1"/>
    </source>
</evidence>
<name>A0AAV8XC63_9CUCU</name>
<evidence type="ECO:0000259" key="1">
    <source>
        <dbReference type="Pfam" id="PF13843"/>
    </source>
</evidence>
<dbReference type="EMBL" id="JAPWTK010000740">
    <property type="protein sequence ID" value="KAJ8936526.1"/>
    <property type="molecule type" value="Genomic_DNA"/>
</dbReference>
<evidence type="ECO:0000313" key="3">
    <source>
        <dbReference type="Proteomes" id="UP001162162"/>
    </source>
</evidence>
<dbReference type="InterPro" id="IPR052638">
    <property type="entry name" value="PiggyBac_TE-derived"/>
</dbReference>
<dbReference type="InterPro" id="IPR029526">
    <property type="entry name" value="PGBD"/>
</dbReference>
<comment type="caution">
    <text evidence="2">The sequence shown here is derived from an EMBL/GenBank/DDBJ whole genome shotgun (WGS) entry which is preliminary data.</text>
</comment>
<dbReference type="Pfam" id="PF13843">
    <property type="entry name" value="DDE_Tnp_1_7"/>
    <property type="match status" value="1"/>
</dbReference>
<organism evidence="2 3">
    <name type="scientific">Aromia moschata</name>
    <dbReference type="NCBI Taxonomy" id="1265417"/>
    <lineage>
        <taxon>Eukaryota</taxon>
        <taxon>Metazoa</taxon>
        <taxon>Ecdysozoa</taxon>
        <taxon>Arthropoda</taxon>
        <taxon>Hexapoda</taxon>
        <taxon>Insecta</taxon>
        <taxon>Pterygota</taxon>
        <taxon>Neoptera</taxon>
        <taxon>Endopterygota</taxon>
        <taxon>Coleoptera</taxon>
        <taxon>Polyphaga</taxon>
        <taxon>Cucujiformia</taxon>
        <taxon>Chrysomeloidea</taxon>
        <taxon>Cerambycidae</taxon>
        <taxon>Cerambycinae</taxon>
        <taxon>Callichromatini</taxon>
        <taxon>Aromia</taxon>
    </lineage>
</organism>
<keyword evidence="3" id="KW-1185">Reference proteome</keyword>
<dbReference type="PANTHER" id="PTHR47055:SF3">
    <property type="entry name" value="PHORBOL-ESTER_DAG-TYPE DOMAIN-CONTAINING PROTEIN"/>
    <property type="match status" value="1"/>
</dbReference>
<sequence length="105" mass="12188">MIEYYGRHGCKQYIHGKPIRFGYKVWCMNAKNGYLINFETYQGTISKSNVDDQKKYGKAAAPLLQFIKELPEKIKLLPLRFYPEIVDVTMVPVQYAKTVSRKAAH</sequence>
<dbReference type="AlphaFoldDB" id="A0AAV8XC63"/>
<reference evidence="2" key="1">
    <citation type="journal article" date="2023" name="Insect Mol. Biol.">
        <title>Genome sequencing provides insights into the evolution of gene families encoding plant cell wall-degrading enzymes in longhorned beetles.</title>
        <authorList>
            <person name="Shin N.R."/>
            <person name="Okamura Y."/>
            <person name="Kirsch R."/>
            <person name="Pauchet Y."/>
        </authorList>
    </citation>
    <scope>NUCLEOTIDE SEQUENCE</scope>
    <source>
        <strain evidence="2">AMC_N1</strain>
    </source>
</reference>
<dbReference type="PANTHER" id="PTHR47055">
    <property type="entry name" value="DDE_TNP_1_7 DOMAIN-CONTAINING PROTEIN"/>
    <property type="match status" value="1"/>
</dbReference>